<dbReference type="GeneID" id="20828424"/>
<name>F8MZF3_NEUT8</name>
<dbReference type="AlphaFoldDB" id="F8MZF3"/>
<evidence type="ECO:0000313" key="2">
    <source>
        <dbReference type="Proteomes" id="UP000008065"/>
    </source>
</evidence>
<dbReference type="VEuPathDB" id="FungiDB:NEUTE1DRAFT_54148"/>
<dbReference type="Proteomes" id="UP000008065">
    <property type="component" value="Unassembled WGS sequence"/>
</dbReference>
<keyword evidence="2" id="KW-1185">Reference proteome</keyword>
<dbReference type="HOGENOM" id="CLU_185470_0_0_1"/>
<evidence type="ECO:0000313" key="1">
    <source>
        <dbReference type="EMBL" id="EGO52843.1"/>
    </source>
</evidence>
<dbReference type="EMBL" id="GL891382">
    <property type="protein sequence ID" value="EGO52843.1"/>
    <property type="molecule type" value="Genomic_DNA"/>
</dbReference>
<proteinExistence type="predicted"/>
<dbReference type="KEGG" id="nte:NEUTE1DRAFT54148"/>
<feature type="non-terminal residue" evidence="1">
    <location>
        <position position="1"/>
    </location>
</feature>
<reference evidence="2" key="1">
    <citation type="journal article" date="2011" name="Genetics">
        <title>Massive changes in genome architecture accompany the transition to self-fertility in the filamentous fungus Neurospora tetrasperma.</title>
        <authorList>
            <person name="Ellison C.E."/>
            <person name="Stajich J.E."/>
            <person name="Jacobson D.J."/>
            <person name="Natvig D.O."/>
            <person name="Lapidus A."/>
            <person name="Foster B."/>
            <person name="Aerts A."/>
            <person name="Riley R."/>
            <person name="Lindquist E.A."/>
            <person name="Grigoriev I.V."/>
            <person name="Taylor J.W."/>
        </authorList>
    </citation>
    <scope>NUCLEOTIDE SEQUENCE [LARGE SCALE GENOMIC DNA]</scope>
    <source>
        <strain evidence="2">FGSC 2508 / P0657</strain>
    </source>
</reference>
<protein>
    <submittedName>
        <fullName evidence="1">Uncharacterized protein</fullName>
    </submittedName>
</protein>
<accession>F8MZF3</accession>
<gene>
    <name evidence="1" type="ORF">NEUTE1DRAFT_54148</name>
</gene>
<sequence>KKTFIIKALKVVAPSINLEGNIVLDVVTFNAGPTNSLPTNYNTPIIANTLEKVRKYLIKENLNKKGAAIVYFRPFNGFI</sequence>
<dbReference type="RefSeq" id="XP_009856475.1">
    <property type="nucleotide sequence ID" value="XM_009858173.1"/>
</dbReference>
<organism evidence="1 2">
    <name type="scientific">Neurospora tetrasperma (strain FGSC 2508 / ATCC MYA-4615 / P0657)</name>
    <dbReference type="NCBI Taxonomy" id="510951"/>
    <lineage>
        <taxon>Eukaryota</taxon>
        <taxon>Fungi</taxon>
        <taxon>Dikarya</taxon>
        <taxon>Ascomycota</taxon>
        <taxon>Pezizomycotina</taxon>
        <taxon>Sordariomycetes</taxon>
        <taxon>Sordariomycetidae</taxon>
        <taxon>Sordariales</taxon>
        <taxon>Sordariaceae</taxon>
        <taxon>Neurospora</taxon>
    </lineage>
</organism>